<protein>
    <submittedName>
        <fullName evidence="2">Uncharacterized protein</fullName>
    </submittedName>
</protein>
<evidence type="ECO:0000313" key="3">
    <source>
        <dbReference type="Proteomes" id="UP001500454"/>
    </source>
</evidence>
<proteinExistence type="predicted"/>
<keyword evidence="3" id="KW-1185">Reference proteome</keyword>
<comment type="caution">
    <text evidence="2">The sequence shown here is derived from an EMBL/GenBank/DDBJ whole genome shotgun (WGS) entry which is preliminary data.</text>
</comment>
<accession>A0ABP8JAJ4</accession>
<organism evidence="2 3">
    <name type="scientific">Hymenobacter koreensis</name>
    <dbReference type="NCBI Taxonomy" id="1084523"/>
    <lineage>
        <taxon>Bacteria</taxon>
        <taxon>Pseudomonadati</taxon>
        <taxon>Bacteroidota</taxon>
        <taxon>Cytophagia</taxon>
        <taxon>Cytophagales</taxon>
        <taxon>Hymenobacteraceae</taxon>
        <taxon>Hymenobacter</taxon>
    </lineage>
</organism>
<feature type="chain" id="PRO_5047521002" evidence="1">
    <location>
        <begin position="29"/>
        <end position="144"/>
    </location>
</feature>
<sequence length="144" mass="15516">MLTFVSAIMYKHIALNAGLLLVAVSSWAQSPPAAPAAPVVASTNQGGPAPTSLAEMEAYIRSQSVGGELDFTKILASKKQTTFLYGGQMLDKKELAMYMWGAKVKELGVATAQQAQVLYEDIIKKRLTESEKKSLESSFEVTAE</sequence>
<feature type="signal peptide" evidence="1">
    <location>
        <begin position="1"/>
        <end position="28"/>
    </location>
</feature>
<evidence type="ECO:0000256" key="1">
    <source>
        <dbReference type="SAM" id="SignalP"/>
    </source>
</evidence>
<evidence type="ECO:0000313" key="2">
    <source>
        <dbReference type="EMBL" id="GAA4387811.1"/>
    </source>
</evidence>
<dbReference type="EMBL" id="BAABHA010000010">
    <property type="protein sequence ID" value="GAA4387811.1"/>
    <property type="molecule type" value="Genomic_DNA"/>
</dbReference>
<reference evidence="3" key="1">
    <citation type="journal article" date="2019" name="Int. J. Syst. Evol. Microbiol.">
        <title>The Global Catalogue of Microorganisms (GCM) 10K type strain sequencing project: providing services to taxonomists for standard genome sequencing and annotation.</title>
        <authorList>
            <consortium name="The Broad Institute Genomics Platform"/>
            <consortium name="The Broad Institute Genome Sequencing Center for Infectious Disease"/>
            <person name="Wu L."/>
            <person name="Ma J."/>
        </authorList>
    </citation>
    <scope>NUCLEOTIDE SEQUENCE [LARGE SCALE GENOMIC DNA]</scope>
    <source>
        <strain evidence="3">JCM 17924</strain>
    </source>
</reference>
<gene>
    <name evidence="2" type="ORF">GCM10023186_33840</name>
</gene>
<name>A0ABP8JAJ4_9BACT</name>
<dbReference type="Proteomes" id="UP001500454">
    <property type="component" value="Unassembled WGS sequence"/>
</dbReference>
<keyword evidence="1" id="KW-0732">Signal</keyword>